<sequence length="113" mass="12494">LFIINAANAETCEEIDTKVQKNKIIIPSYQSGRIITGSSRAYFYSAPNDKCKIKDTFLVPGDLTDAGLEYGDFTYVIYFHPVSGQETSGWLKMDRVRPTGTGVGPNDNNINIP</sequence>
<proteinExistence type="predicted"/>
<reference evidence="1 2" key="1">
    <citation type="journal article" date="2013" name="Genome Announc.">
        <title>Genome Sequence of Plesiomonas shigelloides Strain 302-73 (Serotype O1).</title>
        <authorList>
            <person name="Pique N."/>
            <person name="Aquilini E."/>
            <person name="Alioto T."/>
            <person name="Minana-Galbis D."/>
            <person name="Tomas J.M."/>
        </authorList>
    </citation>
    <scope>NUCLEOTIDE SEQUENCE [LARGE SCALE GENOMIC DNA]</scope>
    <source>
        <strain evidence="1 2">302-73</strain>
    </source>
</reference>
<evidence type="ECO:0000313" key="2">
    <source>
        <dbReference type="Proteomes" id="UP000014012"/>
    </source>
</evidence>
<feature type="non-terminal residue" evidence="1">
    <location>
        <position position="1"/>
    </location>
</feature>
<evidence type="ECO:0000313" key="1">
    <source>
        <dbReference type="EMBL" id="EON88698.1"/>
    </source>
</evidence>
<protein>
    <submittedName>
        <fullName evidence="1">Uncharacterized protein</fullName>
    </submittedName>
</protein>
<name>R8AQT9_PLESH</name>
<dbReference type="HOGENOM" id="CLU_2126330_0_0_6"/>
<dbReference type="AlphaFoldDB" id="R8AQT9"/>
<gene>
    <name evidence="1" type="ORF">PLESHI_09252</name>
</gene>
<comment type="caution">
    <text evidence="1">The sequence shown here is derived from an EMBL/GenBank/DDBJ whole genome shotgun (WGS) entry which is preliminary data.</text>
</comment>
<keyword evidence="2" id="KW-1185">Reference proteome</keyword>
<organism evidence="1 2">
    <name type="scientific">Plesiomonas shigelloides 302-73</name>
    <dbReference type="NCBI Taxonomy" id="1315976"/>
    <lineage>
        <taxon>Bacteria</taxon>
        <taxon>Pseudomonadati</taxon>
        <taxon>Pseudomonadota</taxon>
        <taxon>Gammaproteobacteria</taxon>
        <taxon>Enterobacterales</taxon>
        <taxon>Enterobacteriaceae</taxon>
        <taxon>Plesiomonas</taxon>
    </lineage>
</organism>
<dbReference type="EMBL" id="AQQO01000316">
    <property type="protein sequence ID" value="EON88698.1"/>
    <property type="molecule type" value="Genomic_DNA"/>
</dbReference>
<accession>R8AQT9</accession>
<dbReference type="Proteomes" id="UP000014012">
    <property type="component" value="Unassembled WGS sequence"/>
</dbReference>